<reference evidence="1" key="1">
    <citation type="submission" date="2020-10" db="EMBL/GenBank/DDBJ databases">
        <title>Sequencing the genomes of 1000 actinobacteria strains.</title>
        <authorList>
            <person name="Klenk H.-P."/>
        </authorList>
    </citation>
    <scope>NUCLEOTIDE SEQUENCE</scope>
    <source>
        <strain evidence="1">DSM 45354</strain>
    </source>
</reference>
<gene>
    <name evidence="1" type="ORF">HEB94_007218</name>
</gene>
<dbReference type="RefSeq" id="WP_192753749.1">
    <property type="nucleotide sequence ID" value="NZ_BAABJL010000095.1"/>
</dbReference>
<protein>
    <submittedName>
        <fullName evidence="1">Phage terminase large subunit GpA-like protein</fullName>
    </submittedName>
</protein>
<accession>A0A927N0I5</accession>
<keyword evidence="2" id="KW-1185">Reference proteome</keyword>
<dbReference type="Proteomes" id="UP000638648">
    <property type="component" value="Unassembled WGS sequence"/>
</dbReference>
<comment type="caution">
    <text evidence="1">The sequence shown here is derived from an EMBL/GenBank/DDBJ whole genome shotgun (WGS) entry which is preliminary data.</text>
</comment>
<organism evidence="1 2">
    <name type="scientific">Actinopolymorpha pittospori</name>
    <dbReference type="NCBI Taxonomy" id="648752"/>
    <lineage>
        <taxon>Bacteria</taxon>
        <taxon>Bacillati</taxon>
        <taxon>Actinomycetota</taxon>
        <taxon>Actinomycetes</taxon>
        <taxon>Propionibacteriales</taxon>
        <taxon>Actinopolymorphaceae</taxon>
        <taxon>Actinopolymorpha</taxon>
    </lineage>
</organism>
<dbReference type="EMBL" id="JADBEM010000001">
    <property type="protein sequence ID" value="MBE1610370.1"/>
    <property type="molecule type" value="Genomic_DNA"/>
</dbReference>
<proteinExistence type="predicted"/>
<sequence>MRACEVCGNDYWMAFEVHTATGAVHTFDSFECAVQRLAPVCEQCRCRIIGHGVEVDGRFFCCAHCARGSGAAAGRDIKDTAGVRPG</sequence>
<dbReference type="AlphaFoldDB" id="A0A927N0I5"/>
<evidence type="ECO:0000313" key="2">
    <source>
        <dbReference type="Proteomes" id="UP000638648"/>
    </source>
</evidence>
<name>A0A927N0I5_9ACTN</name>
<evidence type="ECO:0000313" key="1">
    <source>
        <dbReference type="EMBL" id="MBE1610370.1"/>
    </source>
</evidence>